<reference evidence="2" key="1">
    <citation type="submission" date="2020-08" db="EMBL/GenBank/DDBJ databases">
        <title>Multicomponent nature underlies the extraordinary mechanical properties of spider dragline silk.</title>
        <authorList>
            <person name="Kono N."/>
            <person name="Nakamura H."/>
            <person name="Mori M."/>
            <person name="Yoshida Y."/>
            <person name="Ohtoshi R."/>
            <person name="Malay A.D."/>
            <person name="Moran D.A.P."/>
            <person name="Tomita M."/>
            <person name="Numata K."/>
            <person name="Arakawa K."/>
        </authorList>
    </citation>
    <scope>NUCLEOTIDE SEQUENCE</scope>
</reference>
<dbReference type="AlphaFoldDB" id="A0A8X6Q083"/>
<protein>
    <submittedName>
        <fullName evidence="2">Uncharacterized protein</fullName>
    </submittedName>
</protein>
<proteinExistence type="predicted"/>
<comment type="caution">
    <text evidence="2">The sequence shown here is derived from an EMBL/GenBank/DDBJ whole genome shotgun (WGS) entry which is preliminary data.</text>
</comment>
<keyword evidence="3" id="KW-1185">Reference proteome</keyword>
<dbReference type="EMBL" id="BMAW01120628">
    <property type="protein sequence ID" value="GFT90106.1"/>
    <property type="molecule type" value="Genomic_DNA"/>
</dbReference>
<accession>A0A8X6Q083</accession>
<evidence type="ECO:0000313" key="2">
    <source>
        <dbReference type="EMBL" id="GFT90106.1"/>
    </source>
</evidence>
<gene>
    <name evidence="2" type="ORF">NPIL_403451</name>
</gene>
<keyword evidence="1" id="KW-0472">Membrane</keyword>
<evidence type="ECO:0000256" key="1">
    <source>
        <dbReference type="SAM" id="Phobius"/>
    </source>
</evidence>
<organism evidence="2 3">
    <name type="scientific">Nephila pilipes</name>
    <name type="common">Giant wood spider</name>
    <name type="synonym">Nephila maculata</name>
    <dbReference type="NCBI Taxonomy" id="299642"/>
    <lineage>
        <taxon>Eukaryota</taxon>
        <taxon>Metazoa</taxon>
        <taxon>Ecdysozoa</taxon>
        <taxon>Arthropoda</taxon>
        <taxon>Chelicerata</taxon>
        <taxon>Arachnida</taxon>
        <taxon>Araneae</taxon>
        <taxon>Araneomorphae</taxon>
        <taxon>Entelegynae</taxon>
        <taxon>Araneoidea</taxon>
        <taxon>Nephilidae</taxon>
        <taxon>Nephila</taxon>
    </lineage>
</organism>
<keyword evidence="1" id="KW-1133">Transmembrane helix</keyword>
<sequence>MVGFTVEKAYLAMDIFSYIGGLMGCWLGISVWTSTGIAESTFLTIIYYLKQFIRKPRQSSPDLKELPFRRRHHSTLT</sequence>
<dbReference type="OrthoDB" id="6463460at2759"/>
<feature type="transmembrane region" description="Helical" evidence="1">
    <location>
        <begin position="15"/>
        <end position="48"/>
    </location>
</feature>
<dbReference type="Proteomes" id="UP000887013">
    <property type="component" value="Unassembled WGS sequence"/>
</dbReference>
<name>A0A8X6Q083_NEPPI</name>
<evidence type="ECO:0000313" key="3">
    <source>
        <dbReference type="Proteomes" id="UP000887013"/>
    </source>
</evidence>
<keyword evidence="1" id="KW-0812">Transmembrane</keyword>